<proteinExistence type="predicted"/>
<evidence type="ECO:0000313" key="2">
    <source>
        <dbReference type="EMBL" id="MDX6807314.1"/>
    </source>
</evidence>
<accession>A0ABU4RR48</accession>
<dbReference type="EMBL" id="JAXAFJ010000011">
    <property type="protein sequence ID" value="MDX6807314.1"/>
    <property type="molecule type" value="Genomic_DNA"/>
</dbReference>
<evidence type="ECO:0000313" key="3">
    <source>
        <dbReference type="Proteomes" id="UP001274321"/>
    </source>
</evidence>
<feature type="transmembrane region" description="Helical" evidence="1">
    <location>
        <begin position="23"/>
        <end position="44"/>
    </location>
</feature>
<keyword evidence="1" id="KW-0812">Transmembrane</keyword>
<reference evidence="2 3" key="1">
    <citation type="submission" date="2023-11" db="EMBL/GenBank/DDBJ databases">
        <authorList>
            <person name="Bao R."/>
        </authorList>
    </citation>
    <scope>NUCLEOTIDE SEQUENCE [LARGE SCALE GENOMIC DNA]</scope>
    <source>
        <strain evidence="2 3">PJ23</strain>
    </source>
</reference>
<keyword evidence="3" id="KW-1185">Reference proteome</keyword>
<comment type="caution">
    <text evidence="2">The sequence shown here is derived from an EMBL/GenBank/DDBJ whole genome shotgun (WGS) entry which is preliminary data.</text>
</comment>
<keyword evidence="1" id="KW-1133">Transmembrane helix</keyword>
<name>A0ABU4RR48_9HYPH</name>
<evidence type="ECO:0008006" key="4">
    <source>
        <dbReference type="Google" id="ProtNLM"/>
    </source>
</evidence>
<gene>
    <name evidence="2" type="ORF">SCD90_14675</name>
</gene>
<keyword evidence="1" id="KW-0472">Membrane</keyword>
<protein>
    <recommendedName>
        <fullName evidence="4">CoxF protein</fullName>
    </recommendedName>
</protein>
<organism evidence="2 3">
    <name type="scientific">Terrihabitans rhizophilus</name>
    <dbReference type="NCBI Taxonomy" id="3092662"/>
    <lineage>
        <taxon>Bacteria</taxon>
        <taxon>Pseudomonadati</taxon>
        <taxon>Pseudomonadota</taxon>
        <taxon>Alphaproteobacteria</taxon>
        <taxon>Hyphomicrobiales</taxon>
        <taxon>Terrihabitans</taxon>
    </lineage>
</organism>
<dbReference type="Proteomes" id="UP001274321">
    <property type="component" value="Unassembled WGS sequence"/>
</dbReference>
<sequence>MRPEDKGLVLTEEQVRRRRQRNIAVALSLLALIVLFYVITIFKLGGAVAQRGL</sequence>
<evidence type="ECO:0000256" key="1">
    <source>
        <dbReference type="SAM" id="Phobius"/>
    </source>
</evidence>
<dbReference type="RefSeq" id="WP_319845445.1">
    <property type="nucleotide sequence ID" value="NZ_JAXAFJ010000011.1"/>
</dbReference>